<evidence type="ECO:0000313" key="3">
    <source>
        <dbReference type="Proteomes" id="UP000479691"/>
    </source>
</evidence>
<keyword evidence="1" id="KW-0472">Membrane</keyword>
<keyword evidence="1" id="KW-1133">Transmembrane helix</keyword>
<gene>
    <name evidence="2" type="ORF">TWF788_007939</name>
</gene>
<sequence length="128" mass="14752">MTASSSNYNLASTHNVLSRGYRAGDFNGIIIAEGRIENCNESQRVKYFILYGVCHFFSFTFLALRIYTRVFIVKYFGQDDVWILISAVIAWAIIGFDLSCRATRTTPWNFREFNKNSARFLLLSLLIL</sequence>
<dbReference type="AlphaFoldDB" id="A0A7C8KLK5"/>
<comment type="caution">
    <text evidence="2">The sequence shown here is derived from an EMBL/GenBank/DDBJ whole genome shotgun (WGS) entry which is preliminary data.</text>
</comment>
<keyword evidence="1" id="KW-0812">Transmembrane</keyword>
<protein>
    <submittedName>
        <fullName evidence="2">Uncharacterized protein</fullName>
    </submittedName>
</protein>
<feature type="transmembrane region" description="Helical" evidence="1">
    <location>
        <begin position="80"/>
        <end position="100"/>
    </location>
</feature>
<accession>A0A7C8KLK5</accession>
<dbReference type="EMBL" id="JAABOE010000047">
    <property type="protein sequence ID" value="KAF3176673.1"/>
    <property type="molecule type" value="Genomic_DNA"/>
</dbReference>
<evidence type="ECO:0000313" key="2">
    <source>
        <dbReference type="EMBL" id="KAF3176673.1"/>
    </source>
</evidence>
<dbReference type="Proteomes" id="UP000479691">
    <property type="component" value="Unassembled WGS sequence"/>
</dbReference>
<feature type="transmembrane region" description="Helical" evidence="1">
    <location>
        <begin position="48"/>
        <end position="68"/>
    </location>
</feature>
<evidence type="ECO:0000256" key="1">
    <source>
        <dbReference type="SAM" id="Phobius"/>
    </source>
</evidence>
<proteinExistence type="predicted"/>
<organism evidence="2 3">
    <name type="scientific">Orbilia oligospora</name>
    <name type="common">Nematode-trapping fungus</name>
    <name type="synonym">Arthrobotrys oligospora</name>
    <dbReference type="NCBI Taxonomy" id="2813651"/>
    <lineage>
        <taxon>Eukaryota</taxon>
        <taxon>Fungi</taxon>
        <taxon>Dikarya</taxon>
        <taxon>Ascomycota</taxon>
        <taxon>Pezizomycotina</taxon>
        <taxon>Orbiliomycetes</taxon>
        <taxon>Orbiliales</taxon>
        <taxon>Orbiliaceae</taxon>
        <taxon>Orbilia</taxon>
    </lineage>
</organism>
<reference evidence="2 3" key="1">
    <citation type="submission" date="2019-06" db="EMBL/GenBank/DDBJ databases">
        <authorList>
            <person name="Palmer J.M."/>
        </authorList>
    </citation>
    <scope>NUCLEOTIDE SEQUENCE [LARGE SCALE GENOMIC DNA]</scope>
    <source>
        <strain evidence="2 3">TWF788</strain>
    </source>
</reference>
<name>A0A7C8KLK5_ORBOL</name>